<evidence type="ECO:0000259" key="1">
    <source>
        <dbReference type="PROSITE" id="PS50164"/>
    </source>
</evidence>
<name>A0A974DYW5_XENLA</name>
<reference evidence="3" key="1">
    <citation type="journal article" date="2016" name="Nature">
        <title>Genome evolution in the allotetraploid frog Xenopus laevis.</title>
        <authorList>
            <person name="Session A.M."/>
            <person name="Uno Y."/>
            <person name="Kwon T."/>
            <person name="Chapman J.A."/>
            <person name="Toyoda A."/>
            <person name="Takahashi S."/>
            <person name="Fukui A."/>
            <person name="Hikosaka A."/>
            <person name="Suzuki A."/>
            <person name="Kondo M."/>
            <person name="van Heeringen S.J."/>
            <person name="Quigley I."/>
            <person name="Heinz S."/>
            <person name="Ogino H."/>
            <person name="Ochi H."/>
            <person name="Hellsten U."/>
            <person name="Lyons J.B."/>
            <person name="Simakov O."/>
            <person name="Putnam N."/>
            <person name="Stites J."/>
            <person name="Kuroki Y."/>
            <person name="Tanaka T."/>
            <person name="Michiue T."/>
            <person name="Watanabe M."/>
            <person name="Bogdanovic O."/>
            <person name="Lister R."/>
            <person name="Georgiou G."/>
            <person name="Paranjpe S.S."/>
            <person name="van Kruijsbergen I."/>
            <person name="Shu S."/>
            <person name="Carlson J."/>
            <person name="Kinoshita T."/>
            <person name="Ohta Y."/>
            <person name="Mawaribuchi S."/>
            <person name="Jenkins J."/>
            <person name="Grimwood J."/>
            <person name="Schmutz J."/>
            <person name="Mitros T."/>
            <person name="Mozaffari S.V."/>
            <person name="Suzuki Y."/>
            <person name="Haramoto Y."/>
            <person name="Yamamoto T.S."/>
            <person name="Takagi C."/>
            <person name="Heald R."/>
            <person name="Miller K."/>
            <person name="Haudenschild C."/>
            <person name="Kitzman J."/>
            <person name="Nakayama T."/>
            <person name="Izutsu Y."/>
            <person name="Robert J."/>
            <person name="Fortriede J."/>
            <person name="Burns K."/>
            <person name="Lotay V."/>
            <person name="Karimi K."/>
            <person name="Yasuoka Y."/>
            <person name="Dichmann D.S."/>
            <person name="Flajnik M.F."/>
            <person name="Houston D.W."/>
            <person name="Shendure J."/>
            <person name="DuPasquier L."/>
            <person name="Vize P.D."/>
            <person name="Zorn A.M."/>
            <person name="Ito M."/>
            <person name="Marcotte E.M."/>
            <person name="Wallingford J.B."/>
            <person name="Ito Y."/>
            <person name="Asashima M."/>
            <person name="Ueno N."/>
            <person name="Matsuda Y."/>
            <person name="Veenstra G.J."/>
            <person name="Fujiyama A."/>
            <person name="Harland R.M."/>
            <person name="Taira M."/>
            <person name="Rokhsar D.S."/>
        </authorList>
    </citation>
    <scope>NUCLEOTIDE SEQUENCE [LARGE SCALE GENOMIC DNA]</scope>
    <source>
        <strain evidence="3">J</strain>
    </source>
</reference>
<evidence type="ECO:0000313" key="3">
    <source>
        <dbReference type="Proteomes" id="UP000694892"/>
    </source>
</evidence>
<organism evidence="2 3">
    <name type="scientific">Xenopus laevis</name>
    <name type="common">African clawed frog</name>
    <dbReference type="NCBI Taxonomy" id="8355"/>
    <lineage>
        <taxon>Eukaryota</taxon>
        <taxon>Metazoa</taxon>
        <taxon>Chordata</taxon>
        <taxon>Craniata</taxon>
        <taxon>Vertebrata</taxon>
        <taxon>Euteleostomi</taxon>
        <taxon>Amphibia</taxon>
        <taxon>Batrachia</taxon>
        <taxon>Anura</taxon>
        <taxon>Pipoidea</taxon>
        <taxon>Pipidae</taxon>
        <taxon>Xenopodinae</taxon>
        <taxon>Xenopus</taxon>
        <taxon>Xenopus</taxon>
    </lineage>
</organism>
<sequence length="295" mass="34663">YRKDTGTNNLLHAKSQHPNNFIQGIPTGQYLRIKRICITTEEFKIEAKKLYDRFKDRGYSHNCLKKAYQRALEKEENTKVVRLIGDYNLEHKDIYQILCKHWHILEQDRDLRKIIGNKPQVTYRRSKNLRDKLVQSHFTHSGKSTWLSNRNNGCYRCGDCLACLFVIKTTIFLGREDIAKYSIKQFINCKMRGVIYVMECKCGKRYVGKSKREFRRRILEHGGDVRHKRNTSIANHNNELHNGNTGAMKFTANKPTTRIGDIDRKLLQSEAKWIYWLNSKSPNGLNEGFTFTPFL</sequence>
<accession>A0A974DYW5</accession>
<dbReference type="EMBL" id="CM004466">
    <property type="protein sequence ID" value="OCU00126.1"/>
    <property type="molecule type" value="Genomic_DNA"/>
</dbReference>
<dbReference type="InterPro" id="IPR058912">
    <property type="entry name" value="HTH_animal"/>
</dbReference>
<dbReference type="Gene3D" id="3.40.1440.10">
    <property type="entry name" value="GIY-YIG endonuclease"/>
    <property type="match status" value="1"/>
</dbReference>
<feature type="domain" description="GIY-YIG" evidence="1">
    <location>
        <begin position="191"/>
        <end position="285"/>
    </location>
</feature>
<dbReference type="AlphaFoldDB" id="A0A974DYW5"/>
<dbReference type="Pfam" id="PF26215">
    <property type="entry name" value="HTH_animal"/>
    <property type="match status" value="1"/>
</dbReference>
<dbReference type="Proteomes" id="UP000694892">
    <property type="component" value="Chromosome 1L"/>
</dbReference>
<dbReference type="PANTHER" id="PTHR21301">
    <property type="entry name" value="REVERSE TRANSCRIPTASE"/>
    <property type="match status" value="1"/>
</dbReference>
<evidence type="ECO:0000313" key="2">
    <source>
        <dbReference type="EMBL" id="OCU00126.1"/>
    </source>
</evidence>
<gene>
    <name evidence="2" type="ORF">XELAEV_18005911mg</name>
</gene>
<dbReference type="PANTHER" id="PTHR21301:SF13">
    <property type="match status" value="1"/>
</dbReference>
<feature type="non-terminal residue" evidence="2">
    <location>
        <position position="1"/>
    </location>
</feature>
<dbReference type="PROSITE" id="PS50164">
    <property type="entry name" value="GIY_YIG"/>
    <property type="match status" value="1"/>
</dbReference>
<dbReference type="InterPro" id="IPR000305">
    <property type="entry name" value="GIY-YIG_endonuc"/>
</dbReference>
<proteinExistence type="predicted"/>
<protein>
    <recommendedName>
        <fullName evidence="1">GIY-YIG domain-containing protein</fullName>
    </recommendedName>
</protein>
<dbReference type="InterPro" id="IPR035901">
    <property type="entry name" value="GIY-YIG_endonuc_sf"/>
</dbReference>